<dbReference type="OrthoDB" id="142291at2157"/>
<dbReference type="KEGG" id="mzi:HWN40_04600"/>
<reference evidence="1 2" key="1">
    <citation type="submission" date="2020-06" db="EMBL/GenBank/DDBJ databases">
        <title>Methanolobus halotolerans sp. nov., isolated from a saline lake Tus in Siberia.</title>
        <authorList>
            <person name="Shen Y."/>
            <person name="Chen S.-C."/>
            <person name="Lai M.-C."/>
            <person name="Huang H.-H."/>
            <person name="Chiu H.-H."/>
            <person name="Tang S.-L."/>
            <person name="Rogozin D.Y."/>
            <person name="Degermendzhy A.G."/>
        </authorList>
    </citation>
    <scope>NUCLEOTIDE SEQUENCE [LARGE SCALE GENOMIC DNA]</scope>
    <source>
        <strain evidence="1 2">DSM 21339</strain>
    </source>
</reference>
<dbReference type="Proteomes" id="UP000509594">
    <property type="component" value="Chromosome"/>
</dbReference>
<organism evidence="1 2">
    <name type="scientific">Methanolobus zinderi</name>
    <dbReference type="NCBI Taxonomy" id="536044"/>
    <lineage>
        <taxon>Archaea</taxon>
        <taxon>Methanobacteriati</taxon>
        <taxon>Methanobacteriota</taxon>
        <taxon>Stenosarchaea group</taxon>
        <taxon>Methanomicrobia</taxon>
        <taxon>Methanosarcinales</taxon>
        <taxon>Methanosarcinaceae</taxon>
        <taxon>Methanolobus</taxon>
    </lineage>
</organism>
<dbReference type="RefSeq" id="WP_176964639.1">
    <property type="nucleotide sequence ID" value="NZ_CP058215.1"/>
</dbReference>
<protein>
    <submittedName>
        <fullName evidence="1">Uncharacterized protein</fullName>
    </submittedName>
</protein>
<proteinExistence type="predicted"/>
<sequence length="213" mass="25228">MSRPEFTKDFRTYGQWLKAMPRDTRYAKEIIRKHKMFPDKSLKQLRDLKISDYDLSKAGWETLTSQQRMERHRSLQILRAMRKGASLNQMTEKFGMKNKDAVKLLGRNLYKENGRWKATKNDSLEVEMRFYDRDAGHITIVTRNSKDRYLIAEYKDAVDRTLKGGDTSRLKKFEGVKIVDNAGKEHSFETRLDRLYDIEEAQVEGEFQELYVN</sequence>
<evidence type="ECO:0000313" key="2">
    <source>
        <dbReference type="Proteomes" id="UP000509594"/>
    </source>
</evidence>
<accession>A0A7D5I4F5</accession>
<keyword evidence="2" id="KW-1185">Reference proteome</keyword>
<dbReference type="GeneID" id="55820929"/>
<evidence type="ECO:0000313" key="1">
    <source>
        <dbReference type="EMBL" id="QLC49583.1"/>
    </source>
</evidence>
<dbReference type="EMBL" id="CP058215">
    <property type="protein sequence ID" value="QLC49583.1"/>
    <property type="molecule type" value="Genomic_DNA"/>
</dbReference>
<dbReference type="AlphaFoldDB" id="A0A7D5I4F5"/>
<gene>
    <name evidence="1" type="ORF">HWN40_04600</name>
</gene>
<name>A0A7D5I4F5_9EURY</name>